<dbReference type="PANTHER" id="PTHR36178">
    <property type="entry name" value="SLR0625 PROTEIN"/>
    <property type="match status" value="1"/>
</dbReference>
<comment type="subcellular location">
    <subcellularLocation>
        <location evidence="1">Cell membrane</location>
        <topology evidence="1">Multi-pass membrane protein</topology>
    </subcellularLocation>
</comment>
<feature type="transmembrane region" description="Helical" evidence="1">
    <location>
        <begin position="222"/>
        <end position="239"/>
    </location>
</feature>
<feature type="transmembrane region" description="Helical" evidence="1">
    <location>
        <begin position="335"/>
        <end position="352"/>
    </location>
</feature>
<dbReference type="PANTHER" id="PTHR36178:SF1">
    <property type="entry name" value="SODIUM_GLUTAMATE SYMPORTER"/>
    <property type="match status" value="1"/>
</dbReference>
<dbReference type="HAMAP" id="MF_02062">
    <property type="entry name" value="GltS"/>
    <property type="match status" value="1"/>
</dbReference>
<evidence type="ECO:0000256" key="2">
    <source>
        <dbReference type="NCBIfam" id="TIGR00210"/>
    </source>
</evidence>
<dbReference type="GO" id="GO:0015501">
    <property type="term" value="F:glutamate:sodium symporter activity"/>
    <property type="evidence" value="ECO:0007669"/>
    <property type="project" value="UniProtKB-UniRule"/>
</dbReference>
<protein>
    <recommendedName>
        <fullName evidence="1 2">Sodium/glutamate symporter</fullName>
    </recommendedName>
</protein>
<keyword evidence="1" id="KW-1003">Cell membrane</keyword>
<dbReference type="Proteomes" id="UP000184032">
    <property type="component" value="Unassembled WGS sequence"/>
</dbReference>
<feature type="transmembrane region" description="Helical" evidence="1">
    <location>
        <begin position="372"/>
        <end position="395"/>
    </location>
</feature>
<feature type="transmembrane region" description="Helical" evidence="1">
    <location>
        <begin position="305"/>
        <end position="328"/>
    </location>
</feature>
<keyword evidence="1" id="KW-0472">Membrane</keyword>
<name>A0A1M5US05_9FIRM</name>
<keyword evidence="1" id="KW-0813">Transport</keyword>
<feature type="transmembrane region" description="Helical" evidence="1">
    <location>
        <begin position="6"/>
        <end position="25"/>
    </location>
</feature>
<dbReference type="Pfam" id="PF03616">
    <property type="entry name" value="Glt_symporter"/>
    <property type="match status" value="1"/>
</dbReference>
<evidence type="ECO:0000256" key="1">
    <source>
        <dbReference type="HAMAP-Rule" id="MF_02062"/>
    </source>
</evidence>
<gene>
    <name evidence="3" type="ORF">SAMN02745245_01857</name>
</gene>
<dbReference type="InterPro" id="IPR004445">
    <property type="entry name" value="GltS"/>
</dbReference>
<keyword evidence="1" id="KW-0915">Sodium</keyword>
<keyword evidence="1" id="KW-0029">Amino-acid transport</keyword>
<feature type="transmembrane region" description="Helical" evidence="1">
    <location>
        <begin position="245"/>
        <end position="263"/>
    </location>
</feature>
<reference evidence="3 4" key="1">
    <citation type="submission" date="2016-11" db="EMBL/GenBank/DDBJ databases">
        <authorList>
            <person name="Jaros S."/>
            <person name="Januszkiewicz K."/>
            <person name="Wedrychowicz H."/>
        </authorList>
    </citation>
    <scope>NUCLEOTIDE SEQUENCE [LARGE SCALE GENOMIC DNA]</scope>
    <source>
        <strain evidence="3 4">DSM 21120</strain>
    </source>
</reference>
<feature type="transmembrane region" description="Helical" evidence="1">
    <location>
        <begin position="96"/>
        <end position="118"/>
    </location>
</feature>
<comment type="function">
    <text evidence="1">Catalyzes the sodium-dependent transport of glutamate.</text>
</comment>
<accession>A0A1M5US05</accession>
<keyword evidence="1" id="KW-0739">Sodium transport</keyword>
<dbReference type="OrthoDB" id="4921038at2"/>
<dbReference type="AlphaFoldDB" id="A0A1M5US05"/>
<dbReference type="NCBIfam" id="TIGR00210">
    <property type="entry name" value="gltS"/>
    <property type="match status" value="1"/>
</dbReference>
<dbReference type="GO" id="GO:0005886">
    <property type="term" value="C:plasma membrane"/>
    <property type="evidence" value="ECO:0007669"/>
    <property type="project" value="UniProtKB-SubCell"/>
</dbReference>
<proteinExistence type="inferred from homology"/>
<dbReference type="EMBL" id="FQXI01000020">
    <property type="protein sequence ID" value="SHH65761.1"/>
    <property type="molecule type" value="Genomic_DNA"/>
</dbReference>
<organism evidence="3 4">
    <name type="scientific">Anaerosphaera aminiphila DSM 21120</name>
    <dbReference type="NCBI Taxonomy" id="1120995"/>
    <lineage>
        <taxon>Bacteria</taxon>
        <taxon>Bacillati</taxon>
        <taxon>Bacillota</taxon>
        <taxon>Tissierellia</taxon>
        <taxon>Tissierellales</taxon>
        <taxon>Peptoniphilaceae</taxon>
        <taxon>Anaerosphaera</taxon>
    </lineage>
</organism>
<keyword evidence="4" id="KW-1185">Reference proteome</keyword>
<evidence type="ECO:0000313" key="3">
    <source>
        <dbReference type="EMBL" id="SHH65761.1"/>
    </source>
</evidence>
<dbReference type="RefSeq" id="WP_073185621.1">
    <property type="nucleotide sequence ID" value="NZ_FQXI01000020.1"/>
</dbReference>
<keyword evidence="1" id="KW-0406">Ion transport</keyword>
<comment type="similarity">
    <text evidence="1">Belongs to the glutamate:Na(+) symporter (ESS) (TC 2.A.27) family.</text>
</comment>
<feature type="transmembrane region" description="Helical" evidence="1">
    <location>
        <begin position="162"/>
        <end position="182"/>
    </location>
</feature>
<dbReference type="GO" id="GO:0015813">
    <property type="term" value="P:L-glutamate transmembrane transport"/>
    <property type="evidence" value="ECO:0007669"/>
    <property type="project" value="UniProtKB-UniRule"/>
</dbReference>
<keyword evidence="1" id="KW-1133">Transmembrane helix</keyword>
<keyword evidence="1" id="KW-0769">Symport</keyword>
<feature type="transmembrane region" description="Helical" evidence="1">
    <location>
        <begin position="71"/>
        <end position="89"/>
    </location>
</feature>
<feature type="transmembrane region" description="Helical" evidence="1">
    <location>
        <begin position="37"/>
        <end position="59"/>
    </location>
</feature>
<evidence type="ECO:0000313" key="4">
    <source>
        <dbReference type="Proteomes" id="UP000184032"/>
    </source>
</evidence>
<keyword evidence="1" id="KW-0812">Transmembrane</keyword>
<sequence length="399" mass="42087">MLELNLNMMQTVALAVCMFYLGRWVKTKVHILEKFCIPSPVVGGLIFSVLHLILKQFGVVSFALDTTLKDPFMMVFFTTIGLGASVSLIKKGGFGVLLFTLLAGVLVILQDVVGMGLAKAIGANPLLGLLCGSVTMTGGHGTAGAWGPTFETQYGLTGASTIGMAAATFGLVMGSLIGGPIGRTLITKKGLKSAGDSDEYDIDSVVGGEVGKIHFDGFMKHISIIFISIGIGAVLEVGIKSVVPINIPSYVIAMFIAAIFRNVGEATGKLHIDKETTDLISDVALNIFLSIALIELRLWELAAVAGPMLIILIAQTLMMGLFAYFITFKVMGKDYDAAVLSAGHCGFGMGAVPNGIANMQSVVEAFGPAPRAFFILPIVGAFFIDFINVAVITVFSNFV</sequence>